<dbReference type="EMBL" id="JH817562">
    <property type="protein sequence ID" value="EKC21845.1"/>
    <property type="molecule type" value="Genomic_DNA"/>
</dbReference>
<organism evidence="1">
    <name type="scientific">Magallana gigas</name>
    <name type="common">Pacific oyster</name>
    <name type="synonym">Crassostrea gigas</name>
    <dbReference type="NCBI Taxonomy" id="29159"/>
    <lineage>
        <taxon>Eukaryota</taxon>
        <taxon>Metazoa</taxon>
        <taxon>Spiralia</taxon>
        <taxon>Lophotrochozoa</taxon>
        <taxon>Mollusca</taxon>
        <taxon>Bivalvia</taxon>
        <taxon>Autobranchia</taxon>
        <taxon>Pteriomorphia</taxon>
        <taxon>Ostreida</taxon>
        <taxon>Ostreoidea</taxon>
        <taxon>Ostreidae</taxon>
        <taxon>Magallana</taxon>
    </lineage>
</organism>
<gene>
    <name evidence="1" type="ORF">CGI_10003214</name>
</gene>
<accession>K1PZ64</accession>
<proteinExistence type="predicted"/>
<dbReference type="AlphaFoldDB" id="K1PZ64"/>
<sequence>MLTAGSSWQNLESPLYGKAVPFGLQLEWLITAGSYQVVTLEAEDLWDPRREFLTIIVKEMKDTMLDEEINFVASD</sequence>
<dbReference type="InParanoid" id="K1PZ64"/>
<evidence type="ECO:0000313" key="1">
    <source>
        <dbReference type="EMBL" id="EKC21845.1"/>
    </source>
</evidence>
<reference evidence="1" key="1">
    <citation type="journal article" date="2012" name="Nature">
        <title>The oyster genome reveals stress adaptation and complexity of shell formation.</title>
        <authorList>
            <person name="Zhang G."/>
            <person name="Fang X."/>
            <person name="Guo X."/>
            <person name="Li L."/>
            <person name="Luo R."/>
            <person name="Xu F."/>
            <person name="Yang P."/>
            <person name="Zhang L."/>
            <person name="Wang X."/>
            <person name="Qi H."/>
            <person name="Xiong Z."/>
            <person name="Que H."/>
            <person name="Xie Y."/>
            <person name="Holland P.W."/>
            <person name="Paps J."/>
            <person name="Zhu Y."/>
            <person name="Wu F."/>
            <person name="Chen Y."/>
            <person name="Wang J."/>
            <person name="Peng C."/>
            <person name="Meng J."/>
            <person name="Yang L."/>
            <person name="Liu J."/>
            <person name="Wen B."/>
            <person name="Zhang N."/>
            <person name="Huang Z."/>
            <person name="Zhu Q."/>
            <person name="Feng Y."/>
            <person name="Mount A."/>
            <person name="Hedgecock D."/>
            <person name="Xu Z."/>
            <person name="Liu Y."/>
            <person name="Domazet-Loso T."/>
            <person name="Du Y."/>
            <person name="Sun X."/>
            <person name="Zhang S."/>
            <person name="Liu B."/>
            <person name="Cheng P."/>
            <person name="Jiang X."/>
            <person name="Li J."/>
            <person name="Fan D."/>
            <person name="Wang W."/>
            <person name="Fu W."/>
            <person name="Wang T."/>
            <person name="Wang B."/>
            <person name="Zhang J."/>
            <person name="Peng Z."/>
            <person name="Li Y."/>
            <person name="Li N."/>
            <person name="Wang J."/>
            <person name="Chen M."/>
            <person name="He Y."/>
            <person name="Tan F."/>
            <person name="Song X."/>
            <person name="Zheng Q."/>
            <person name="Huang R."/>
            <person name="Yang H."/>
            <person name="Du X."/>
            <person name="Chen L."/>
            <person name="Yang M."/>
            <person name="Gaffney P.M."/>
            <person name="Wang S."/>
            <person name="Luo L."/>
            <person name="She Z."/>
            <person name="Ming Y."/>
            <person name="Huang W."/>
            <person name="Zhang S."/>
            <person name="Huang B."/>
            <person name="Zhang Y."/>
            <person name="Qu T."/>
            <person name="Ni P."/>
            <person name="Miao G."/>
            <person name="Wang J."/>
            <person name="Wang Q."/>
            <person name="Steinberg C.E."/>
            <person name="Wang H."/>
            <person name="Li N."/>
            <person name="Qian L."/>
            <person name="Zhang G."/>
            <person name="Li Y."/>
            <person name="Yang H."/>
            <person name="Liu X."/>
            <person name="Wang J."/>
            <person name="Yin Y."/>
            <person name="Wang J."/>
        </authorList>
    </citation>
    <scope>NUCLEOTIDE SEQUENCE [LARGE SCALE GENOMIC DNA]</scope>
    <source>
        <strain evidence="1">05x7-T-G4-1.051#20</strain>
    </source>
</reference>
<dbReference type="HOGENOM" id="CLU_2673508_0_0_1"/>
<name>K1PZ64_MAGGI</name>
<protein>
    <submittedName>
        <fullName evidence="1">Uncharacterized protein</fullName>
    </submittedName>
</protein>